<organism evidence="2 3">
    <name type="scientific">Pelotomaculum thermopropionicum (strain DSM 13744 / JCM 10971 / SI)</name>
    <dbReference type="NCBI Taxonomy" id="370438"/>
    <lineage>
        <taxon>Bacteria</taxon>
        <taxon>Bacillati</taxon>
        <taxon>Bacillota</taxon>
        <taxon>Clostridia</taxon>
        <taxon>Eubacteriales</taxon>
        <taxon>Desulfotomaculaceae</taxon>
        <taxon>Pelotomaculum</taxon>
    </lineage>
</organism>
<dbReference type="AlphaFoldDB" id="A5CY41"/>
<proteinExistence type="predicted"/>
<feature type="transmembrane region" description="Helical" evidence="1">
    <location>
        <begin position="138"/>
        <end position="160"/>
    </location>
</feature>
<evidence type="ECO:0000256" key="1">
    <source>
        <dbReference type="SAM" id="Phobius"/>
    </source>
</evidence>
<keyword evidence="1" id="KW-0472">Membrane</keyword>
<dbReference type="InterPro" id="IPR007563">
    <property type="entry name" value="DUF554"/>
</dbReference>
<dbReference type="HOGENOM" id="CLU_091659_0_0_9"/>
<feature type="transmembrane region" description="Helical" evidence="1">
    <location>
        <begin position="181"/>
        <end position="202"/>
    </location>
</feature>
<dbReference type="PANTHER" id="PTHR36111">
    <property type="entry name" value="INNER MEMBRANE PROTEIN-RELATED"/>
    <property type="match status" value="1"/>
</dbReference>
<keyword evidence="1" id="KW-1133">Transmembrane helix</keyword>
<keyword evidence="1" id="KW-0812">Transmembrane</keyword>
<feature type="transmembrane region" description="Helical" evidence="1">
    <location>
        <begin position="32"/>
        <end position="50"/>
    </location>
</feature>
<sequence>MIGTVVNSSAIIIGSALGLIFRKGLPDRLKCTIMQGIGLAVLLIGLGMSLQSRQVLAVVLSLVLGGLTGELLNIEGGLARLGRWLESKAGSGTGQAGRAFVTASLVYCVGAMAVMGSIEDGLNGNPRILFAKAALDGISAVVFASTMGIGVAFSSLPVFVYQGSLTLLASQLKSFLSEAAVAEMTATGGLLIVGIALTILGIKEVKVGNLLPSIVFAAPLATLLPKFLL</sequence>
<feature type="transmembrane region" description="Helical" evidence="1">
    <location>
        <begin position="56"/>
        <end position="78"/>
    </location>
</feature>
<dbReference type="KEGG" id="pth:PTH_2912"/>
<name>A5CY41_PELTS</name>
<protein>
    <submittedName>
        <fullName evidence="2">Uncharacterized membrane protein</fullName>
    </submittedName>
</protein>
<dbReference type="PANTHER" id="PTHR36111:SF2">
    <property type="entry name" value="INNER MEMBRANE PROTEIN"/>
    <property type="match status" value="1"/>
</dbReference>
<dbReference type="eggNOG" id="COG1811">
    <property type="taxonomic scope" value="Bacteria"/>
</dbReference>
<feature type="transmembrane region" description="Helical" evidence="1">
    <location>
        <begin position="99"/>
        <end position="118"/>
    </location>
</feature>
<dbReference type="Proteomes" id="UP000006556">
    <property type="component" value="Chromosome"/>
</dbReference>
<reference evidence="3" key="1">
    <citation type="journal article" date="2008" name="Genome Res.">
        <title>The genome of Pelotomaculum thermopropionicum reveals niche-associated evolution in anaerobic microbiota.</title>
        <authorList>
            <person name="Kosaka T."/>
            <person name="Kato S."/>
            <person name="Shimoyama T."/>
            <person name="Ishii S."/>
            <person name="Abe T."/>
            <person name="Watanabe K."/>
        </authorList>
    </citation>
    <scope>NUCLEOTIDE SEQUENCE [LARGE SCALE GENOMIC DNA]</scope>
    <source>
        <strain evidence="3">DSM 13744 / JCM 10971 / SI</strain>
    </source>
</reference>
<gene>
    <name evidence="2" type="ordered locus">PTH_2912</name>
</gene>
<evidence type="ECO:0000313" key="2">
    <source>
        <dbReference type="EMBL" id="BAF61093.1"/>
    </source>
</evidence>
<evidence type="ECO:0000313" key="3">
    <source>
        <dbReference type="Proteomes" id="UP000006556"/>
    </source>
</evidence>
<feature type="transmembrane region" description="Helical" evidence="1">
    <location>
        <begin position="208"/>
        <end position="228"/>
    </location>
</feature>
<feature type="transmembrane region" description="Helical" evidence="1">
    <location>
        <begin position="6"/>
        <end position="25"/>
    </location>
</feature>
<accession>A5CY41</accession>
<dbReference type="EMBL" id="AP009389">
    <property type="protein sequence ID" value="BAF61093.1"/>
    <property type="molecule type" value="Genomic_DNA"/>
</dbReference>
<dbReference type="Pfam" id="PF04474">
    <property type="entry name" value="DUF554"/>
    <property type="match status" value="1"/>
</dbReference>
<dbReference type="STRING" id="370438.PTH_2912"/>
<keyword evidence="3" id="KW-1185">Reference proteome</keyword>